<feature type="compositionally biased region" description="Polar residues" evidence="1">
    <location>
        <begin position="9"/>
        <end position="23"/>
    </location>
</feature>
<sequence length="45" mass="4831">MGDLPCLSHGSSPQSELGHNNPGASTTRRICFCHLLFSPHLGEEP</sequence>
<evidence type="ECO:0000256" key="1">
    <source>
        <dbReference type="SAM" id="MobiDB-lite"/>
    </source>
</evidence>
<keyword evidence="3" id="KW-1185">Reference proteome</keyword>
<reference evidence="2 3" key="1">
    <citation type="journal article" date="2014" name="Nat. Commun.">
        <title>Multiple recent horizontal transfers of a large genomic region in cheese making fungi.</title>
        <authorList>
            <person name="Cheeseman K."/>
            <person name="Ropars J."/>
            <person name="Renault P."/>
            <person name="Dupont J."/>
            <person name="Gouzy J."/>
            <person name="Branca A."/>
            <person name="Abraham A.L."/>
            <person name="Ceppi M."/>
            <person name="Conseiller E."/>
            <person name="Debuchy R."/>
            <person name="Malagnac F."/>
            <person name="Goarin A."/>
            <person name="Silar P."/>
            <person name="Lacoste S."/>
            <person name="Sallet E."/>
            <person name="Bensimon A."/>
            <person name="Giraud T."/>
            <person name="Brygoo Y."/>
        </authorList>
    </citation>
    <scope>NUCLEOTIDE SEQUENCE [LARGE SCALE GENOMIC DNA]</scope>
    <source>
        <strain evidence="3">FM 013</strain>
    </source>
</reference>
<dbReference type="EMBL" id="HG793149">
    <property type="protein sequence ID" value="CRL25905.1"/>
    <property type="molecule type" value="Genomic_DNA"/>
</dbReference>
<evidence type="ECO:0000313" key="2">
    <source>
        <dbReference type="EMBL" id="CRL25905.1"/>
    </source>
</evidence>
<name>A0A0G4PHR7_PENC3</name>
<organism evidence="2 3">
    <name type="scientific">Penicillium camemberti (strain FM 013)</name>
    <dbReference type="NCBI Taxonomy" id="1429867"/>
    <lineage>
        <taxon>Eukaryota</taxon>
        <taxon>Fungi</taxon>
        <taxon>Dikarya</taxon>
        <taxon>Ascomycota</taxon>
        <taxon>Pezizomycotina</taxon>
        <taxon>Eurotiomycetes</taxon>
        <taxon>Eurotiomycetidae</taxon>
        <taxon>Eurotiales</taxon>
        <taxon>Aspergillaceae</taxon>
        <taxon>Penicillium</taxon>
    </lineage>
</organism>
<dbReference type="Proteomes" id="UP000053732">
    <property type="component" value="Unassembled WGS sequence"/>
</dbReference>
<protein>
    <submittedName>
        <fullName evidence="2">Str. FM013</fullName>
    </submittedName>
</protein>
<accession>A0A0G4PHR7</accession>
<evidence type="ECO:0000313" key="3">
    <source>
        <dbReference type="Proteomes" id="UP000053732"/>
    </source>
</evidence>
<proteinExistence type="predicted"/>
<gene>
    <name evidence="2" type="ORF">PCAMFM013_S016g000186</name>
</gene>
<feature type="region of interest" description="Disordered" evidence="1">
    <location>
        <begin position="1"/>
        <end position="23"/>
    </location>
</feature>
<dbReference type="AlphaFoldDB" id="A0A0G4PHR7"/>